<organism evidence="2 3">
    <name type="scientific">Oryzias sinensis</name>
    <name type="common">Chinese medaka</name>
    <dbReference type="NCBI Taxonomy" id="183150"/>
    <lineage>
        <taxon>Eukaryota</taxon>
        <taxon>Metazoa</taxon>
        <taxon>Chordata</taxon>
        <taxon>Craniata</taxon>
        <taxon>Vertebrata</taxon>
        <taxon>Euteleostomi</taxon>
        <taxon>Actinopterygii</taxon>
        <taxon>Neopterygii</taxon>
        <taxon>Teleostei</taxon>
        <taxon>Neoteleostei</taxon>
        <taxon>Acanthomorphata</taxon>
        <taxon>Ovalentaria</taxon>
        <taxon>Atherinomorphae</taxon>
        <taxon>Beloniformes</taxon>
        <taxon>Adrianichthyidae</taxon>
        <taxon>Oryziinae</taxon>
        <taxon>Oryzias</taxon>
    </lineage>
</organism>
<dbReference type="InterPro" id="IPR045860">
    <property type="entry name" value="Snake_toxin-like_sf"/>
</dbReference>
<keyword evidence="3" id="KW-1185">Reference proteome</keyword>
<dbReference type="SMART" id="SM00134">
    <property type="entry name" value="LU"/>
    <property type="match status" value="1"/>
</dbReference>
<dbReference type="GeneTree" id="ENSGT01110000267935"/>
<feature type="domain" description="UPAR/Ly6" evidence="1">
    <location>
        <begin position="48"/>
        <end position="132"/>
    </location>
</feature>
<evidence type="ECO:0000313" key="3">
    <source>
        <dbReference type="Proteomes" id="UP000694383"/>
    </source>
</evidence>
<name>A0A8C8DET7_9TELE</name>
<dbReference type="Gene3D" id="2.10.60.10">
    <property type="entry name" value="CD59"/>
    <property type="match status" value="1"/>
</dbReference>
<dbReference type="AlphaFoldDB" id="A0A8C8DET7"/>
<sequence>FTFLKINKSINLLTRLNRGGKGCEVLIIFKHNLCFVSVDSSKTTPNGRQCFTCDGSTCDKTLACEGNEDHCVIETVDVGGNTTTIKGCISKLMCSVLNIFPFLFPRIKFSCCKGNLCNSAVTASAGLQLVVVALVSLTLFS</sequence>
<proteinExistence type="predicted"/>
<dbReference type="InterPro" id="IPR016054">
    <property type="entry name" value="LY6_UPA_recep-like"/>
</dbReference>
<accession>A0A8C8DET7</accession>
<evidence type="ECO:0000313" key="2">
    <source>
        <dbReference type="Ensembl" id="ENSOSIP00000002646.1"/>
    </source>
</evidence>
<evidence type="ECO:0000259" key="1">
    <source>
        <dbReference type="SMART" id="SM00134"/>
    </source>
</evidence>
<reference evidence="2" key="2">
    <citation type="submission" date="2025-09" db="UniProtKB">
        <authorList>
            <consortium name="Ensembl"/>
        </authorList>
    </citation>
    <scope>IDENTIFICATION</scope>
</reference>
<dbReference type="SUPFAM" id="SSF57302">
    <property type="entry name" value="Snake toxin-like"/>
    <property type="match status" value="1"/>
</dbReference>
<dbReference type="Proteomes" id="UP000694383">
    <property type="component" value="Unplaced"/>
</dbReference>
<dbReference type="Ensembl" id="ENSOSIT00000002839.1">
    <property type="protein sequence ID" value="ENSOSIP00000002646.1"/>
    <property type="gene ID" value="ENSOSIG00000001620.1"/>
</dbReference>
<protein>
    <recommendedName>
        <fullName evidence="1">UPAR/Ly6 domain-containing protein</fullName>
    </recommendedName>
</protein>
<dbReference type="Pfam" id="PF00021">
    <property type="entry name" value="UPAR_LY6"/>
    <property type="match status" value="1"/>
</dbReference>
<reference evidence="2" key="1">
    <citation type="submission" date="2025-08" db="UniProtKB">
        <authorList>
            <consortium name="Ensembl"/>
        </authorList>
    </citation>
    <scope>IDENTIFICATION</scope>
</reference>